<keyword evidence="6" id="KW-0378">Hydrolase</keyword>
<evidence type="ECO:0000256" key="8">
    <source>
        <dbReference type="ARBA" id="ARBA00022968"/>
    </source>
</evidence>
<keyword evidence="11" id="KW-0325">Glycoprotein</keyword>
<dbReference type="PANTHER" id="PTHR11733">
    <property type="entry name" value="ZINC METALLOPROTEASE FAMILY M13 NEPRILYSIN-RELATED"/>
    <property type="match status" value="1"/>
</dbReference>
<dbReference type="GO" id="GO:0046872">
    <property type="term" value="F:metal ion binding"/>
    <property type="evidence" value="ECO:0007669"/>
    <property type="project" value="UniProtKB-KW"/>
</dbReference>
<proteinExistence type="inferred from homology"/>
<keyword evidence="5" id="KW-0479">Metal-binding</keyword>
<keyword evidence="8" id="KW-0735">Signal-anchor</keyword>
<dbReference type="SUPFAM" id="SSF55486">
    <property type="entry name" value="Metalloproteases ('zincins'), catalytic domain"/>
    <property type="match status" value="2"/>
</dbReference>
<dbReference type="GO" id="GO:0016485">
    <property type="term" value="P:protein processing"/>
    <property type="evidence" value="ECO:0007669"/>
    <property type="project" value="TreeGrafter"/>
</dbReference>
<evidence type="ECO:0000256" key="11">
    <source>
        <dbReference type="ARBA" id="ARBA00023180"/>
    </source>
</evidence>
<accession>A0A8I6SVN2</accession>
<dbReference type="InterPro" id="IPR008753">
    <property type="entry name" value="Peptidase_M13_N"/>
</dbReference>
<dbReference type="Pfam" id="PF05649">
    <property type="entry name" value="Peptidase_M13_N"/>
    <property type="match status" value="2"/>
</dbReference>
<sequence length="1532" mass="177494">MMQAYMTSEVDPCDDFYQFACGNWAKLNPMPTNNNLYSIFEILSTSTANYIKDLLEQPTSHNEPLAFTKAKNYYKSCLNYETIQSRGSKPLLSHLSSLGTWPMINNSSNYDWIWLAAQLSKYHTDILITYFVSQDKVIPSRYVINLDQTSLGVIDREDFLNRSNTKYFAYKEYMLKVAKLLGGDENVTEAVEDILTFETHLANISYPGNANPDPSDVKKFTIAKINEYIPDIDLKRYISLTFNFSGNSTEHVVVHSVKYFEKLGELLGKTEAKTIANYLLWKHINIWMTVLDFRFMQAQFQYVNALYGTIEFPERSKFCIRQTTNNMGLAIGAMFVQKYFDKSNKNDTIVMARNIRSGFREVLFNNCWINNKTKHLAEEKINAILFSIGYSDDVLIEQKLDDYFKDVNIDPVLFFENNKNIFMATALRAKIGLPQNNLDWYISPSESGSYYDMRKNNIKISAAILQPPFYHKYFPKSLNYGGIGVQMGHLMSHSFDQLGIKYDQMAKLNEDWQKAFEQFSQKAACLIEQYDNLISGESNIQSEDLLFFHNDYIAEDGGIKQAFVAYKKWLNIHGDYDETLPEMNYTSGQLFFLNYAQVSCSSDRLQPLRKARVIGTLRNNEEFSKEFNCPPGSPMNPKKKCFFCCFHLTLHNCCFYGIIFEITYFLCSRFDAFFSGTMRCSELKQLKNLLLPRAQQCVQCGCLIFCSYPKSNFKQMKALSLATLGIVLLLGDLCRTGANCADDELSEYRVKKPEDLEPYDDPRWKLFTNFETDCFPPSSPYYQVIREKRNVPNDFVPSETTNVFQNERILNQETTNRELNRHSLGKERESIEASNQSKILLNYLTKLKYSEIVSKEEEDKEIVRHNQAKLMQMYMDTTVDPCEDFYQFACGRWPKLNPIPKDKGTYDTFEILRESLDNYLKNLLEQPISPNEPAAYTKAKNLYKSCINYEILEERGAQPLLDLIDSLGGWPLLNKDWKSSNFDWIWLTGQLRRYNNDLLIAQWVGPDIKNSNEYIIHIDQTTLGLPTRDYYLQPANAVYLEAYKNYFVKIATLLGADYNKVTQAAEEVIQFEIDLAKITIAPDERRNLSELYQRMTVGELRNFIPQVDWQRYLSIVFNRPCNSTEHVVVFAVRYIENLVALMGKTDTRTIANYLLWRFVRHRVNNLDDRFQEAKQKFYYILFGREESPPRWKNCVNQVNSNMGMAVGAMFVQKYFDESSKNDTMIMTRDIQQAFREILSKINWIDEETKHLAEEKIDAITLRIGYPDSVLVKEELDERFKDVDVDPGFYFENTLSILRHFVRMEQAQLGSPVNKSVWDTAPAQVNAYYSRNKNQMMFPAGILQPPFYHKYFPKCLNYGGIGVVIGHEMTHGFDDKGRLFDKTGNLKTWWREIAVTNFHERAQCIIEQYGKFMVEEAGLQVDGINTQGENIADNGGIKQAFWAYQKWLEKHGDSNEKLPGMNYTAGQLFFMNFAQIWCGATRPAASRNKLKTAVHSPGKFRVIGTLSNNEDFAKEFNCPLGSPMNPKKKCSVW</sequence>
<evidence type="ECO:0000256" key="2">
    <source>
        <dbReference type="ARBA" id="ARBA00004401"/>
    </source>
</evidence>
<dbReference type="PRINTS" id="PR00786">
    <property type="entry name" value="NEPRILYSIN"/>
</dbReference>
<evidence type="ECO:0000256" key="3">
    <source>
        <dbReference type="ARBA" id="ARBA00007357"/>
    </source>
</evidence>
<name>A0A8I6SVN2_CIMLE</name>
<comment type="similarity">
    <text evidence="3">Belongs to the peptidase M13 family.</text>
</comment>
<keyword evidence="7" id="KW-0862">Zinc</keyword>
<dbReference type="OMA" id="AYPDWIT"/>
<evidence type="ECO:0000259" key="12">
    <source>
        <dbReference type="Pfam" id="PF01431"/>
    </source>
</evidence>
<keyword evidence="9" id="KW-0482">Metalloprotease</keyword>
<evidence type="ECO:0000256" key="4">
    <source>
        <dbReference type="ARBA" id="ARBA00022670"/>
    </source>
</evidence>
<dbReference type="InterPro" id="IPR018497">
    <property type="entry name" value="Peptidase_M13_C"/>
</dbReference>
<evidence type="ECO:0000256" key="5">
    <source>
        <dbReference type="ARBA" id="ARBA00022723"/>
    </source>
</evidence>
<dbReference type="FunFam" id="3.40.390.10:FF:000076">
    <property type="entry name" value="membrane metallo-endopeptidase-like 1"/>
    <property type="match status" value="1"/>
</dbReference>
<dbReference type="Proteomes" id="UP000494040">
    <property type="component" value="Unassembled WGS sequence"/>
</dbReference>
<dbReference type="CDD" id="cd08662">
    <property type="entry name" value="M13"/>
    <property type="match status" value="2"/>
</dbReference>
<comment type="cofactor">
    <cofactor evidence="1">
        <name>Zn(2+)</name>
        <dbReference type="ChEBI" id="CHEBI:29105"/>
    </cofactor>
</comment>
<feature type="domain" description="Peptidase M13 C-terminal" evidence="12">
    <location>
        <begin position="449"/>
        <end position="641"/>
    </location>
</feature>
<evidence type="ECO:0000256" key="9">
    <source>
        <dbReference type="ARBA" id="ARBA00023049"/>
    </source>
</evidence>
<dbReference type="InterPro" id="IPR024079">
    <property type="entry name" value="MetalloPept_cat_dom_sf"/>
</dbReference>
<dbReference type="GeneID" id="106668396"/>
<dbReference type="RefSeq" id="XP_024086254.1">
    <property type="nucleotide sequence ID" value="XM_024230486.1"/>
</dbReference>
<feature type="domain" description="Peptidase M13 N-terminal" evidence="13">
    <location>
        <begin position="12"/>
        <end position="390"/>
    </location>
</feature>
<dbReference type="PANTHER" id="PTHR11733:SF238">
    <property type="entry name" value="FI07649P-RELATED"/>
    <property type="match status" value="1"/>
</dbReference>
<evidence type="ECO:0000256" key="7">
    <source>
        <dbReference type="ARBA" id="ARBA00022833"/>
    </source>
</evidence>
<dbReference type="GO" id="GO:0004222">
    <property type="term" value="F:metalloendopeptidase activity"/>
    <property type="evidence" value="ECO:0007669"/>
    <property type="project" value="InterPro"/>
</dbReference>
<dbReference type="PROSITE" id="PS51885">
    <property type="entry name" value="NEPRILYSIN"/>
    <property type="match status" value="2"/>
</dbReference>
<evidence type="ECO:0000313" key="15">
    <source>
        <dbReference type="Proteomes" id="UP000494040"/>
    </source>
</evidence>
<evidence type="ECO:0000259" key="13">
    <source>
        <dbReference type="Pfam" id="PF05649"/>
    </source>
</evidence>
<dbReference type="Gene3D" id="3.40.390.10">
    <property type="entry name" value="Collagenase (Catalytic Domain)"/>
    <property type="match status" value="2"/>
</dbReference>
<evidence type="ECO:0008006" key="16">
    <source>
        <dbReference type="Google" id="ProtNLM"/>
    </source>
</evidence>
<organism evidence="14 15">
    <name type="scientific">Cimex lectularius</name>
    <name type="common">Bed bug</name>
    <name type="synonym">Acanthia lectularia</name>
    <dbReference type="NCBI Taxonomy" id="79782"/>
    <lineage>
        <taxon>Eukaryota</taxon>
        <taxon>Metazoa</taxon>
        <taxon>Ecdysozoa</taxon>
        <taxon>Arthropoda</taxon>
        <taxon>Hexapoda</taxon>
        <taxon>Insecta</taxon>
        <taxon>Pterygota</taxon>
        <taxon>Neoptera</taxon>
        <taxon>Paraneoptera</taxon>
        <taxon>Hemiptera</taxon>
        <taxon>Heteroptera</taxon>
        <taxon>Panheteroptera</taxon>
        <taxon>Cimicomorpha</taxon>
        <taxon>Cimicidae</taxon>
        <taxon>Cimex</taxon>
    </lineage>
</organism>
<dbReference type="Pfam" id="PF01431">
    <property type="entry name" value="Peptidase_M13"/>
    <property type="match status" value="2"/>
</dbReference>
<comment type="subcellular location">
    <subcellularLocation>
        <location evidence="2">Cell membrane</location>
        <topology evidence="2">Single-pass type II membrane protein</topology>
    </subcellularLocation>
</comment>
<reference evidence="14" key="1">
    <citation type="submission" date="2022-01" db="UniProtKB">
        <authorList>
            <consortium name="EnsemblMetazoa"/>
        </authorList>
    </citation>
    <scope>IDENTIFICATION</scope>
</reference>
<evidence type="ECO:0000256" key="10">
    <source>
        <dbReference type="ARBA" id="ARBA00023157"/>
    </source>
</evidence>
<dbReference type="Gene3D" id="1.10.1380.10">
    <property type="entry name" value="Neutral endopeptidase , domain2"/>
    <property type="match status" value="2"/>
</dbReference>
<evidence type="ECO:0000313" key="14">
    <source>
        <dbReference type="EnsemblMetazoa" id="XP_024086254.1"/>
    </source>
</evidence>
<dbReference type="OrthoDB" id="6475849at2759"/>
<keyword evidence="15" id="KW-1185">Reference proteome</keyword>
<feature type="domain" description="Peptidase M13 N-terminal" evidence="13">
    <location>
        <begin position="881"/>
        <end position="1266"/>
    </location>
</feature>
<dbReference type="GO" id="GO:0005886">
    <property type="term" value="C:plasma membrane"/>
    <property type="evidence" value="ECO:0007669"/>
    <property type="project" value="UniProtKB-SubCell"/>
</dbReference>
<dbReference type="EnsemblMetazoa" id="XM_024230486.1">
    <property type="protein sequence ID" value="XP_024086254.1"/>
    <property type="gene ID" value="LOC106668396"/>
</dbReference>
<dbReference type="KEGG" id="clec:106668396"/>
<feature type="domain" description="Peptidase M13 C-terminal" evidence="12">
    <location>
        <begin position="1325"/>
        <end position="1531"/>
    </location>
</feature>
<keyword evidence="10" id="KW-1015">Disulfide bond</keyword>
<evidence type="ECO:0000256" key="1">
    <source>
        <dbReference type="ARBA" id="ARBA00001947"/>
    </source>
</evidence>
<dbReference type="InterPro" id="IPR000718">
    <property type="entry name" value="Peptidase_M13"/>
</dbReference>
<keyword evidence="4" id="KW-0645">Protease</keyword>
<dbReference type="InterPro" id="IPR042089">
    <property type="entry name" value="Peptidase_M13_dom_2"/>
</dbReference>
<keyword evidence="8" id="KW-0812">Transmembrane</keyword>
<protein>
    <recommendedName>
        <fullName evidence="16">Endothelin-converting enzyme</fullName>
    </recommendedName>
</protein>
<evidence type="ECO:0000256" key="6">
    <source>
        <dbReference type="ARBA" id="ARBA00022801"/>
    </source>
</evidence>